<gene>
    <name evidence="1" type="ORF">DW191_17375</name>
</gene>
<evidence type="ECO:0000313" key="2">
    <source>
        <dbReference type="Proteomes" id="UP000283732"/>
    </source>
</evidence>
<protein>
    <recommendedName>
        <fullName evidence="3">DUF1834 family protein</fullName>
    </recommendedName>
</protein>
<evidence type="ECO:0000313" key="1">
    <source>
        <dbReference type="EMBL" id="RHH74685.1"/>
    </source>
</evidence>
<dbReference type="EMBL" id="QRKC01000011">
    <property type="protein sequence ID" value="RHH74685.1"/>
    <property type="molecule type" value="Genomic_DNA"/>
</dbReference>
<comment type="caution">
    <text evidence="1">The sequence shown here is derived from an EMBL/GenBank/DDBJ whole genome shotgun (WGS) entry which is preliminary data.</text>
</comment>
<accession>A0A3R6IV02</accession>
<dbReference type="Proteomes" id="UP000283732">
    <property type="component" value="Unassembled WGS sequence"/>
</dbReference>
<dbReference type="RefSeq" id="WP_122202664.1">
    <property type="nucleotide sequence ID" value="NZ_QRKC01000011.1"/>
</dbReference>
<name>A0A3R6IV02_9BACT</name>
<sequence length="145" mass="16514">MKHILEAVMERLQEQVPDLRYIAEDWGQLDFYNDAPPVKFPCALISVSNIKFESQTAGTRWATMTILIRVADAPAVSGTMAAPEAYRNRAFAIFDLMDTIGNVLYAFGGDEFNELEQKTITHYSREDAIREYAMLFETEYAIDSE</sequence>
<evidence type="ECO:0008006" key="3">
    <source>
        <dbReference type="Google" id="ProtNLM"/>
    </source>
</evidence>
<reference evidence="1 2" key="1">
    <citation type="submission" date="2018-08" db="EMBL/GenBank/DDBJ databases">
        <title>A genome reference for cultivated species of the human gut microbiota.</title>
        <authorList>
            <person name="Zou Y."/>
            <person name="Xue W."/>
            <person name="Luo G."/>
        </authorList>
    </citation>
    <scope>NUCLEOTIDE SEQUENCE [LARGE SCALE GENOMIC DNA]</scope>
    <source>
        <strain evidence="1 2">AM16-50</strain>
    </source>
</reference>
<dbReference type="AlphaFoldDB" id="A0A3R6IV02"/>
<proteinExistence type="predicted"/>
<organism evidence="1 2">
    <name type="scientific">Parabacteroides merdae</name>
    <dbReference type="NCBI Taxonomy" id="46503"/>
    <lineage>
        <taxon>Bacteria</taxon>
        <taxon>Pseudomonadati</taxon>
        <taxon>Bacteroidota</taxon>
        <taxon>Bacteroidia</taxon>
        <taxon>Bacteroidales</taxon>
        <taxon>Tannerellaceae</taxon>
        <taxon>Parabacteroides</taxon>
    </lineage>
</organism>